<feature type="compositionally biased region" description="Basic residues" evidence="1">
    <location>
        <begin position="134"/>
        <end position="144"/>
    </location>
</feature>
<dbReference type="EMBL" id="SRLO01001743">
    <property type="protein sequence ID" value="TNN35598.1"/>
    <property type="molecule type" value="Genomic_DNA"/>
</dbReference>
<evidence type="ECO:0000256" key="1">
    <source>
        <dbReference type="SAM" id="MobiDB-lite"/>
    </source>
</evidence>
<proteinExistence type="predicted"/>
<feature type="region of interest" description="Disordered" evidence="1">
    <location>
        <begin position="102"/>
        <end position="166"/>
    </location>
</feature>
<keyword evidence="3" id="KW-1185">Reference proteome</keyword>
<sequence>MSSAASTTSLVVPAAGDTMAAGLWPGVRGDVPGETLTLVNDERVEEAALPGVGGSGDDHLHAAAQPLAPPLVLQVALNLRLQDPVLDELVFAEVDEGLELNNRKPRPRYTSTPASPQPPLSWRKTLVTLLTSGPRKRRVQRPRSFRKDSEQQLHGAPPDPLEEGGHLTLLGGHLTL</sequence>
<name>A0A4Z2F3G9_9TELE</name>
<organism evidence="2 3">
    <name type="scientific">Liparis tanakae</name>
    <name type="common">Tanaka's snailfish</name>
    <dbReference type="NCBI Taxonomy" id="230148"/>
    <lineage>
        <taxon>Eukaryota</taxon>
        <taxon>Metazoa</taxon>
        <taxon>Chordata</taxon>
        <taxon>Craniata</taxon>
        <taxon>Vertebrata</taxon>
        <taxon>Euteleostomi</taxon>
        <taxon>Actinopterygii</taxon>
        <taxon>Neopterygii</taxon>
        <taxon>Teleostei</taxon>
        <taxon>Neoteleostei</taxon>
        <taxon>Acanthomorphata</taxon>
        <taxon>Eupercaria</taxon>
        <taxon>Perciformes</taxon>
        <taxon>Cottioidei</taxon>
        <taxon>Cottales</taxon>
        <taxon>Liparidae</taxon>
        <taxon>Liparis</taxon>
    </lineage>
</organism>
<protein>
    <submittedName>
        <fullName evidence="2">Uncharacterized protein</fullName>
    </submittedName>
</protein>
<accession>A0A4Z2F3G9</accession>
<gene>
    <name evidence="2" type="ORF">EYF80_054240</name>
</gene>
<reference evidence="2 3" key="1">
    <citation type="submission" date="2019-03" db="EMBL/GenBank/DDBJ databases">
        <title>First draft genome of Liparis tanakae, snailfish: a comprehensive survey of snailfish specific genes.</title>
        <authorList>
            <person name="Kim W."/>
            <person name="Song I."/>
            <person name="Jeong J.-H."/>
            <person name="Kim D."/>
            <person name="Kim S."/>
            <person name="Ryu S."/>
            <person name="Song J.Y."/>
            <person name="Lee S.K."/>
        </authorList>
    </citation>
    <scope>NUCLEOTIDE SEQUENCE [LARGE SCALE GENOMIC DNA]</scope>
    <source>
        <tissue evidence="2">Muscle</tissue>
    </source>
</reference>
<dbReference type="Proteomes" id="UP000314294">
    <property type="component" value="Unassembled WGS sequence"/>
</dbReference>
<evidence type="ECO:0000313" key="3">
    <source>
        <dbReference type="Proteomes" id="UP000314294"/>
    </source>
</evidence>
<evidence type="ECO:0000313" key="2">
    <source>
        <dbReference type="EMBL" id="TNN35598.1"/>
    </source>
</evidence>
<comment type="caution">
    <text evidence="2">The sequence shown here is derived from an EMBL/GenBank/DDBJ whole genome shotgun (WGS) entry which is preliminary data.</text>
</comment>
<dbReference type="AlphaFoldDB" id="A0A4Z2F3G9"/>